<name>A0A7X0VEU7_9BACL</name>
<sequence>MKKRLVSLVLAIAVVMSYAVSAFAATPTDVAGNKNQTAIEELVALGVINGYTDGTFKPENKITRAELAKIVVEVTGFGKTAEALKNVKSKFTDVKVNEWYTGYINVAETKGYILGDKDKNGKVTKFRPNDNIKFEEVTAIILRAIGYQDAHLSGNWPYNVVVKADDIGLFSKVDIAQGTLASRGVVSQIVNNGLLKQMVAWDPEKANFVNVKDPNNNNVFLISKLGTTEWAVVTANSLDAQGKIELNGTRQVTASNFIVTGGAKLADLLGHRVLVLKTNDAKVLAVSDLISADNVVTGKLNASVTKTTYAIDNGLEVKVGSDVLKFNLTASTQLFSNTNTVYSIAKDADVTVYLTNIVVTNDYGDKTSKQVVLSVVANTFGYQNVKLESTVAATSTAKARVITGRGAVDVTDATVITINGETKTFADLAKNDILNVAFNTDKVATVINATRNVVEGKIDAVRTTTEAKYYTVNGVEYKEVNSLGLLPEATYKLFLNADKNVAAAELVVPGSAGNVAVILSIKDHAQIVENGILTNTFKDVVTYYSLKDDKVLSLNLDDKTYADQDAADLDEKKAVIEWKTDNSGNVTGIKTAVALSSAGTVSDKSDSSFKKGGSTYYINANTLVYDATKASEATKSDRKVSKSDLTKLANGAEVAVYASGAYAQYVFVTKSSTGDDLKAAFGTYNDAYTSVSTSGTVYTVELNVNGKATGFKVTQAVYDAAKAHKTADHELVALFGGKDAFDGIEFPGAKTATHLHSIWSDKITAVSQGTNSLTVDGDASNYIINATDTVVYLQAKDNTVTVGNLYDLDDYFYKNAADYDVIVASFSKDYSVADKPVAKAIVLKLK</sequence>
<evidence type="ECO:0000313" key="3">
    <source>
        <dbReference type="EMBL" id="MBB6670613.1"/>
    </source>
</evidence>
<keyword evidence="1" id="KW-0732">Signal</keyword>
<dbReference type="AlphaFoldDB" id="A0A7X0VEU7"/>
<gene>
    <name evidence="3" type="ORF">H7C19_07915</name>
</gene>
<feature type="domain" description="SLH" evidence="2">
    <location>
        <begin position="87"/>
        <end position="155"/>
    </location>
</feature>
<evidence type="ECO:0000256" key="1">
    <source>
        <dbReference type="SAM" id="SignalP"/>
    </source>
</evidence>
<dbReference type="RefSeq" id="WP_185142074.1">
    <property type="nucleotide sequence ID" value="NZ_JACJVP010000010.1"/>
</dbReference>
<organism evidence="3 4">
    <name type="scientific">Cohnella nanjingensis</name>
    <dbReference type="NCBI Taxonomy" id="1387779"/>
    <lineage>
        <taxon>Bacteria</taxon>
        <taxon>Bacillati</taxon>
        <taxon>Bacillota</taxon>
        <taxon>Bacilli</taxon>
        <taxon>Bacillales</taxon>
        <taxon>Paenibacillaceae</taxon>
        <taxon>Cohnella</taxon>
    </lineage>
</organism>
<comment type="caution">
    <text evidence="3">The sequence shown here is derived from an EMBL/GenBank/DDBJ whole genome shotgun (WGS) entry which is preliminary data.</text>
</comment>
<protein>
    <submittedName>
        <fullName evidence="3">S-layer homology domain-containing protein</fullName>
    </submittedName>
</protein>
<keyword evidence="4" id="KW-1185">Reference proteome</keyword>
<feature type="signal peptide" evidence="1">
    <location>
        <begin position="1"/>
        <end position="24"/>
    </location>
</feature>
<reference evidence="3 4" key="1">
    <citation type="submission" date="2020-08" db="EMBL/GenBank/DDBJ databases">
        <title>Cohnella phylogeny.</title>
        <authorList>
            <person name="Dunlap C."/>
        </authorList>
    </citation>
    <scope>NUCLEOTIDE SEQUENCE [LARGE SCALE GENOMIC DNA]</scope>
    <source>
        <strain evidence="3 4">DSM 28246</strain>
    </source>
</reference>
<dbReference type="Pfam" id="PF00395">
    <property type="entry name" value="SLH"/>
    <property type="match status" value="2"/>
</dbReference>
<dbReference type="PROSITE" id="PS51272">
    <property type="entry name" value="SLH"/>
    <property type="match status" value="2"/>
</dbReference>
<dbReference type="Proteomes" id="UP000547209">
    <property type="component" value="Unassembled WGS sequence"/>
</dbReference>
<dbReference type="InterPro" id="IPR001119">
    <property type="entry name" value="SLH_dom"/>
</dbReference>
<proteinExistence type="predicted"/>
<evidence type="ECO:0000313" key="4">
    <source>
        <dbReference type="Proteomes" id="UP000547209"/>
    </source>
</evidence>
<dbReference type="EMBL" id="JACJVP010000010">
    <property type="protein sequence ID" value="MBB6670613.1"/>
    <property type="molecule type" value="Genomic_DNA"/>
</dbReference>
<feature type="chain" id="PRO_5031020553" evidence="1">
    <location>
        <begin position="25"/>
        <end position="846"/>
    </location>
</feature>
<feature type="domain" description="SLH" evidence="2">
    <location>
        <begin position="22"/>
        <end position="85"/>
    </location>
</feature>
<evidence type="ECO:0000259" key="2">
    <source>
        <dbReference type="PROSITE" id="PS51272"/>
    </source>
</evidence>
<accession>A0A7X0VEU7</accession>